<name>A0ABN3LKD6_STRLO</name>
<gene>
    <name evidence="2" type="ORF">GCM10010276_22150</name>
</gene>
<feature type="domain" description="Transposase Helix-turn-helix" evidence="1">
    <location>
        <begin position="44"/>
        <end position="76"/>
    </location>
</feature>
<reference evidence="2 3" key="1">
    <citation type="journal article" date="2019" name="Int. J. Syst. Evol. Microbiol.">
        <title>The Global Catalogue of Microorganisms (GCM) 10K type strain sequencing project: providing services to taxonomists for standard genome sequencing and annotation.</title>
        <authorList>
            <consortium name="The Broad Institute Genomics Platform"/>
            <consortium name="The Broad Institute Genome Sequencing Center for Infectious Disease"/>
            <person name="Wu L."/>
            <person name="Ma J."/>
        </authorList>
    </citation>
    <scope>NUCLEOTIDE SEQUENCE [LARGE SCALE GENOMIC DNA]</scope>
    <source>
        <strain evidence="2 3">JCM 4395</strain>
    </source>
</reference>
<dbReference type="Pfam" id="PF13613">
    <property type="entry name" value="HTH_Tnp_4"/>
    <property type="match status" value="1"/>
</dbReference>
<dbReference type="EMBL" id="BAAASG010000006">
    <property type="protein sequence ID" value="GAA2484076.1"/>
    <property type="molecule type" value="Genomic_DNA"/>
</dbReference>
<proteinExistence type="predicted"/>
<dbReference type="Proteomes" id="UP001501777">
    <property type="component" value="Unassembled WGS sequence"/>
</dbReference>
<protein>
    <recommendedName>
        <fullName evidence="1">Transposase Helix-turn-helix domain-containing protein</fullName>
    </recommendedName>
</protein>
<evidence type="ECO:0000313" key="3">
    <source>
        <dbReference type="Proteomes" id="UP001501777"/>
    </source>
</evidence>
<keyword evidence="3" id="KW-1185">Reference proteome</keyword>
<organism evidence="2 3">
    <name type="scientific">Streptomyces longisporus</name>
    <dbReference type="NCBI Taxonomy" id="1948"/>
    <lineage>
        <taxon>Bacteria</taxon>
        <taxon>Bacillati</taxon>
        <taxon>Actinomycetota</taxon>
        <taxon>Actinomycetes</taxon>
        <taxon>Kitasatosporales</taxon>
        <taxon>Streptomycetaceae</taxon>
        <taxon>Streptomyces</taxon>
    </lineage>
</organism>
<evidence type="ECO:0000259" key="1">
    <source>
        <dbReference type="Pfam" id="PF13613"/>
    </source>
</evidence>
<sequence length="81" mass="8936">MAGLLRAERVWVEAFTGLRNDQFGRLLRVVRARGGGGCGWGRPWRLPLAERVLLVAIYYRTNLTTRQLAPLFGVSPAPSAG</sequence>
<dbReference type="InterPro" id="IPR027805">
    <property type="entry name" value="Transposase_HTH_dom"/>
</dbReference>
<accession>A0ABN3LKD6</accession>
<evidence type="ECO:0000313" key="2">
    <source>
        <dbReference type="EMBL" id="GAA2484076.1"/>
    </source>
</evidence>
<comment type="caution">
    <text evidence="2">The sequence shown here is derived from an EMBL/GenBank/DDBJ whole genome shotgun (WGS) entry which is preliminary data.</text>
</comment>